<protein>
    <submittedName>
        <fullName evidence="2">VOC family protein</fullName>
    </submittedName>
</protein>
<dbReference type="PANTHER" id="PTHR35908">
    <property type="entry name" value="HYPOTHETICAL FUSION PROTEIN"/>
    <property type="match status" value="1"/>
</dbReference>
<dbReference type="Pfam" id="PF18029">
    <property type="entry name" value="Glyoxalase_6"/>
    <property type="match status" value="1"/>
</dbReference>
<accession>A0AAU8DRS0</accession>
<gene>
    <name evidence="2" type="ORF">ABLG96_06760</name>
</gene>
<organism evidence="2">
    <name type="scientific">Nakamurella sp. A5-74</name>
    <dbReference type="NCBI Taxonomy" id="3158264"/>
    <lineage>
        <taxon>Bacteria</taxon>
        <taxon>Bacillati</taxon>
        <taxon>Actinomycetota</taxon>
        <taxon>Actinomycetes</taxon>
        <taxon>Nakamurellales</taxon>
        <taxon>Nakamurellaceae</taxon>
        <taxon>Nakamurella</taxon>
    </lineage>
</organism>
<reference evidence="2" key="1">
    <citation type="submission" date="2024-05" db="EMBL/GenBank/DDBJ databases">
        <authorList>
            <person name="Cai S.Y."/>
            <person name="Jin L.M."/>
            <person name="Li H.R."/>
        </authorList>
    </citation>
    <scope>NUCLEOTIDE SEQUENCE</scope>
    <source>
        <strain evidence="2">A5-74</strain>
    </source>
</reference>
<dbReference type="InterPro" id="IPR029068">
    <property type="entry name" value="Glyas_Bleomycin-R_OHBP_Dase"/>
</dbReference>
<dbReference type="Gene3D" id="3.10.180.10">
    <property type="entry name" value="2,3-Dihydroxybiphenyl 1,2-Dioxygenase, domain 1"/>
    <property type="match status" value="1"/>
</dbReference>
<proteinExistence type="predicted"/>
<evidence type="ECO:0000259" key="1">
    <source>
        <dbReference type="Pfam" id="PF18029"/>
    </source>
</evidence>
<sequence>MTAQIANISFDALDSYSQMKWWDQVLHDFDLEEGADEPGDPECALAAADGTLVLFQQVPETKTVKNRIHLCLVAADGNRDSEAERVRALGATVVDDRRTPDGRGWVVFADPEGNEFCIVRSRTEIEADHAVR</sequence>
<evidence type="ECO:0000313" key="2">
    <source>
        <dbReference type="EMBL" id="XCG64998.1"/>
    </source>
</evidence>
<dbReference type="EMBL" id="CP159218">
    <property type="protein sequence ID" value="XCG64998.1"/>
    <property type="molecule type" value="Genomic_DNA"/>
</dbReference>
<dbReference type="AlphaFoldDB" id="A0AAU8DRS0"/>
<name>A0AAU8DRS0_9ACTN</name>
<dbReference type="SUPFAM" id="SSF54593">
    <property type="entry name" value="Glyoxalase/Bleomycin resistance protein/Dihydroxybiphenyl dioxygenase"/>
    <property type="match status" value="1"/>
</dbReference>
<dbReference type="InterPro" id="IPR041581">
    <property type="entry name" value="Glyoxalase_6"/>
</dbReference>
<dbReference type="RefSeq" id="WP_353650609.1">
    <property type="nucleotide sequence ID" value="NZ_CP159218.1"/>
</dbReference>
<feature type="domain" description="Glyoxalase-like" evidence="1">
    <location>
        <begin position="8"/>
        <end position="119"/>
    </location>
</feature>
<dbReference type="PANTHER" id="PTHR35908:SF1">
    <property type="entry name" value="CONSERVED PROTEIN"/>
    <property type="match status" value="1"/>
</dbReference>